<dbReference type="CDD" id="cd10796">
    <property type="entry name" value="GH57N_APU"/>
    <property type="match status" value="1"/>
</dbReference>
<evidence type="ECO:0000259" key="4">
    <source>
        <dbReference type="Pfam" id="PF03065"/>
    </source>
</evidence>
<dbReference type="OrthoDB" id="9759321at2"/>
<dbReference type="InterPro" id="IPR004300">
    <property type="entry name" value="Glyco_hydro_57_N"/>
</dbReference>
<dbReference type="InterPro" id="IPR011330">
    <property type="entry name" value="Glyco_hydro/deAcase_b/a-brl"/>
</dbReference>
<evidence type="ECO:0000256" key="1">
    <source>
        <dbReference type="ARBA" id="ARBA00006821"/>
    </source>
</evidence>
<dbReference type="GO" id="GO:0005975">
    <property type="term" value="P:carbohydrate metabolic process"/>
    <property type="evidence" value="ECO:0007669"/>
    <property type="project" value="InterPro"/>
</dbReference>
<dbReference type="InterPro" id="IPR052046">
    <property type="entry name" value="GH57_Enzymes"/>
</dbReference>
<keyword evidence="2 3" id="KW-0119">Carbohydrate metabolism</keyword>
<keyword evidence="5" id="KW-0378">Hydrolase</keyword>
<accession>A0A426QGK7</accession>
<dbReference type="GO" id="GO:0016787">
    <property type="term" value="F:hydrolase activity"/>
    <property type="evidence" value="ECO:0007669"/>
    <property type="project" value="UniProtKB-KW"/>
</dbReference>
<dbReference type="PANTHER" id="PTHR36306:SF1">
    <property type="entry name" value="ALPHA-AMYLASE-RELATED"/>
    <property type="match status" value="1"/>
</dbReference>
<evidence type="ECO:0000313" key="6">
    <source>
        <dbReference type="Proteomes" id="UP000287798"/>
    </source>
</evidence>
<feature type="domain" description="Glycoside hydrolase family 57 N-terminal" evidence="4">
    <location>
        <begin position="11"/>
        <end position="435"/>
    </location>
</feature>
<dbReference type="InterPro" id="IPR027291">
    <property type="entry name" value="Glyco_hydro_38_N_sf"/>
</dbReference>
<dbReference type="Gene3D" id="3.20.110.10">
    <property type="entry name" value="Glycoside hydrolase 38, N terminal domain"/>
    <property type="match status" value="1"/>
</dbReference>
<dbReference type="Proteomes" id="UP000287798">
    <property type="component" value="Unassembled WGS sequence"/>
</dbReference>
<sequence>MSDKTPINVVICWHMHQPQYHDLGSGRYFQPWTYLHAIKDYVDMVAHLEQVPEARAVVNFAPILLEQLDDYRRQVAEFNAGTAMTISDPLLEALGSTVLPADEDARMQLIHSCLRANQERLINRFPAYQLLARVARWMLKHPAALCYLDDQFLIDLLVWYHLAWTGETIRREDPRIQRLQDKAHHFSLQDRRELMQVIGEILDGLLPRYRALAESGRLELAFSPYAHPIVPLLLDIESARQAMPEAPLPDGQGYPGGEARAVWHIRKGRAVFERFFGFTPAGCWPSEGGVSDATLRLLEQEGIRWTATGESVLHNSLQQDEAHRDDTRETALFQPWHLPGSELACFFRDDGLSDAVGFNYSDWHADDAVANLIHHLENIAAASPEPQRHVVSIILDGENAWEYYPENGYYFLQALYQQLADHPAINLTTFSDCLDHDVEVNELQSLVAGSWVYGSFSTWIGDPDKNRGWNMLIEAKEAVDQVLAAGGLSPEQQERIELQLAICEGSDWFWWFGDYNPSDSVEDFDSLFRLQLANLYQLLGQAPPEYLAHAFSFGARGEGPARGGVMRQGRSGHG</sequence>
<dbReference type="RefSeq" id="WP_125180087.1">
    <property type="nucleotide sequence ID" value="NZ_QZMU01000001.1"/>
</dbReference>
<dbReference type="AlphaFoldDB" id="A0A426QGK7"/>
<dbReference type="SUPFAM" id="SSF88713">
    <property type="entry name" value="Glycoside hydrolase/deacetylase"/>
    <property type="match status" value="1"/>
</dbReference>
<evidence type="ECO:0000313" key="5">
    <source>
        <dbReference type="EMBL" id="RRQ20873.1"/>
    </source>
</evidence>
<reference evidence="5 6" key="1">
    <citation type="journal article" date="2010" name="Int. J. Syst. Evol. Microbiol.">
        <title>Thiohalobacter thiocyanaticus gen. nov., sp. nov., a moderately halophilic, sulfur-oxidizing gammaproteobacterium from hypersaline lakes, that utilizes thiocyanate.</title>
        <authorList>
            <person name="Sorokin D.Y."/>
            <person name="Kovaleva O.L."/>
            <person name="Tourova T.P."/>
            <person name="Muyzer G."/>
        </authorList>
    </citation>
    <scope>NUCLEOTIDE SEQUENCE [LARGE SCALE GENOMIC DNA]</scope>
    <source>
        <strain evidence="5 6">Hrh1</strain>
    </source>
</reference>
<evidence type="ECO:0000256" key="3">
    <source>
        <dbReference type="RuleBase" id="RU361196"/>
    </source>
</evidence>
<organism evidence="5 6">
    <name type="scientific">Thiohalobacter thiocyanaticus</name>
    <dbReference type="NCBI Taxonomy" id="585455"/>
    <lineage>
        <taxon>Bacteria</taxon>
        <taxon>Pseudomonadati</taxon>
        <taxon>Pseudomonadota</taxon>
        <taxon>Gammaproteobacteria</taxon>
        <taxon>Thiohalobacterales</taxon>
        <taxon>Thiohalobacteraceae</taxon>
        <taxon>Thiohalobacter</taxon>
    </lineage>
</organism>
<name>A0A426QGK7_9GAMM</name>
<dbReference type="Pfam" id="PF03065">
    <property type="entry name" value="Glyco_hydro_57"/>
    <property type="match status" value="1"/>
</dbReference>
<dbReference type="EMBL" id="QZMU01000001">
    <property type="protein sequence ID" value="RRQ20873.1"/>
    <property type="molecule type" value="Genomic_DNA"/>
</dbReference>
<keyword evidence="6" id="KW-1185">Reference proteome</keyword>
<evidence type="ECO:0000256" key="2">
    <source>
        <dbReference type="ARBA" id="ARBA00023277"/>
    </source>
</evidence>
<protein>
    <submittedName>
        <fullName evidence="5">Glycoside hydrolase</fullName>
    </submittedName>
</protein>
<comment type="similarity">
    <text evidence="1 3">Belongs to the glycosyl hydrolase 57 family.</text>
</comment>
<proteinExistence type="inferred from homology"/>
<dbReference type="PANTHER" id="PTHR36306">
    <property type="entry name" value="ALPHA-AMYLASE-RELATED-RELATED"/>
    <property type="match status" value="1"/>
</dbReference>
<comment type="caution">
    <text evidence="5">The sequence shown here is derived from an EMBL/GenBank/DDBJ whole genome shotgun (WGS) entry which is preliminary data.</text>
</comment>
<gene>
    <name evidence="5" type="ORF">D6C00_02090</name>
</gene>